<dbReference type="SUPFAM" id="SSF55729">
    <property type="entry name" value="Acyl-CoA N-acyltransferases (Nat)"/>
    <property type="match status" value="1"/>
</dbReference>
<comment type="caution">
    <text evidence="2">The sequence shown here is derived from an EMBL/GenBank/DDBJ whole genome shotgun (WGS) entry which is preliminary data.</text>
</comment>
<dbReference type="PANTHER" id="PTHR39173:SF1">
    <property type="entry name" value="ACETYLTRANSFERASE"/>
    <property type="match status" value="1"/>
</dbReference>
<evidence type="ECO:0000313" key="3">
    <source>
        <dbReference type="Proteomes" id="UP000740727"/>
    </source>
</evidence>
<reference evidence="2" key="1">
    <citation type="submission" date="2018-10" db="EMBL/GenBank/DDBJ databases">
        <title>Iterative Subtractive Binning of Freshwater Chronoseries Metagenomes Recovers Nearly Complete Genomes from over Four Hundred Novel Species.</title>
        <authorList>
            <person name="Rodriguez-R L.M."/>
            <person name="Tsementzi D."/>
            <person name="Luo C."/>
            <person name="Konstantinidis K.T."/>
        </authorList>
    </citation>
    <scope>NUCLEOTIDE SEQUENCE</scope>
    <source>
        <strain evidence="2">WB5_2A_028</strain>
    </source>
</reference>
<dbReference type="Pfam" id="PF13302">
    <property type="entry name" value="Acetyltransf_3"/>
    <property type="match status" value="1"/>
</dbReference>
<name>A0A965GEW5_9PROT</name>
<dbReference type="Gene3D" id="3.40.630.30">
    <property type="match status" value="1"/>
</dbReference>
<accession>A0A965GEW5</accession>
<dbReference type="InterPro" id="IPR016181">
    <property type="entry name" value="Acyl_CoA_acyltransferase"/>
</dbReference>
<dbReference type="AlphaFoldDB" id="A0A965GEW5"/>
<organism evidence="2 3">
    <name type="scientific">Candidatus Fonsibacter lacus</name>
    <dbReference type="NCBI Taxonomy" id="2576439"/>
    <lineage>
        <taxon>Bacteria</taxon>
        <taxon>Pseudomonadati</taxon>
        <taxon>Pseudomonadota</taxon>
        <taxon>Alphaproteobacteria</taxon>
        <taxon>Candidatus Pelagibacterales</taxon>
        <taxon>Candidatus Pelagibacterales incertae sedis</taxon>
        <taxon>Candidatus Fonsibacter</taxon>
    </lineage>
</organism>
<protein>
    <submittedName>
        <fullName evidence="2">GNAT family N-acetyltransferase</fullName>
    </submittedName>
</protein>
<dbReference type="GO" id="GO:0016747">
    <property type="term" value="F:acyltransferase activity, transferring groups other than amino-acyl groups"/>
    <property type="evidence" value="ECO:0007669"/>
    <property type="project" value="InterPro"/>
</dbReference>
<dbReference type="Proteomes" id="UP000740727">
    <property type="component" value="Unassembled WGS sequence"/>
</dbReference>
<evidence type="ECO:0000259" key="1">
    <source>
        <dbReference type="PROSITE" id="PS51186"/>
    </source>
</evidence>
<feature type="domain" description="N-acetyltransferase" evidence="1">
    <location>
        <begin position="1"/>
        <end position="164"/>
    </location>
</feature>
<gene>
    <name evidence="2" type="ORF">EBT44_06000</name>
</gene>
<evidence type="ECO:0000313" key="2">
    <source>
        <dbReference type="EMBL" id="NBR94357.1"/>
    </source>
</evidence>
<dbReference type="PROSITE" id="PS51186">
    <property type="entry name" value="GNAT"/>
    <property type="match status" value="1"/>
</dbReference>
<dbReference type="InterPro" id="IPR000182">
    <property type="entry name" value="GNAT_dom"/>
</dbReference>
<dbReference type="CDD" id="cd04301">
    <property type="entry name" value="NAT_SF"/>
    <property type="match status" value="1"/>
</dbReference>
<sequence>MILRELELRDEQEALAAHQEFPDWEFLLSYKPEMNWAQYIENCRKMRLGEDLPKGLVPATFFAAEVDGKLIGRSSIRHELNRFLFNYGGHIGYGVRPEFRRRGYATEILRQSLTYIRGLGVGDVLITCYDENIGSATVIESCGGELENTVEFEGKPLRRYWIRK</sequence>
<dbReference type="PANTHER" id="PTHR39173">
    <property type="entry name" value="ACETYLTRANSFERASE"/>
    <property type="match status" value="1"/>
</dbReference>
<dbReference type="EMBL" id="RFXN01000113">
    <property type="protein sequence ID" value="NBR94357.1"/>
    <property type="molecule type" value="Genomic_DNA"/>
</dbReference>
<proteinExistence type="predicted"/>